<dbReference type="Pfam" id="PF00149">
    <property type="entry name" value="Metallophos"/>
    <property type="match status" value="1"/>
</dbReference>
<keyword evidence="1" id="KW-0732">Signal</keyword>
<dbReference type="InterPro" id="IPR026444">
    <property type="entry name" value="Secre_tail"/>
</dbReference>
<dbReference type="PANTHER" id="PTHR22953">
    <property type="entry name" value="ACID PHOSPHATASE RELATED"/>
    <property type="match status" value="1"/>
</dbReference>
<dbReference type="InterPro" id="IPR039331">
    <property type="entry name" value="PAPs-like"/>
</dbReference>
<sequence length="356" mass="38785">MAFAQPATAQHFAAIGDYGYASTSEADVARLVKSWNPDFIITLGDNNYDQGAASTIDANIGQYYHEFIGAYKGAYGSGSPTNRFFPALGNHDTSAGGGVPYTDYFTLPGNERYYSFVRGQVQFFVLNSEPTEADGTSSTSTQALWLKAEQAASTAPWKVVYFHEPPYSSGSHGSNLGMRWPFQEWGASLVLAGHDHHYERLVVGGLTYCVNGLGGRSIYGVTNAIGGSMVRYNADYGAQLFDAGPDSLRVRFYTRTGLLVDSFTLRPGLSAEPRLLAVYPTPFEENARVEFSLPGDDEVEIRLLNALGQQVAVLQQGRLRAGHHEVGYSRGGLAAGLYFVQLRSGHYTPVRRTVAR</sequence>
<keyword evidence="4" id="KW-1185">Reference proteome</keyword>
<dbReference type="KEGG" id="hyg:AUC43_16080"/>
<evidence type="ECO:0000313" key="4">
    <source>
        <dbReference type="Proteomes" id="UP000059542"/>
    </source>
</evidence>
<dbReference type="InterPro" id="IPR004843">
    <property type="entry name" value="Calcineurin-like_PHP"/>
</dbReference>
<organism evidence="3 4">
    <name type="scientific">Hymenobacter sedentarius</name>
    <dbReference type="NCBI Taxonomy" id="1411621"/>
    <lineage>
        <taxon>Bacteria</taxon>
        <taxon>Pseudomonadati</taxon>
        <taxon>Bacteroidota</taxon>
        <taxon>Cytophagia</taxon>
        <taxon>Cytophagales</taxon>
        <taxon>Hymenobacteraceae</taxon>
        <taxon>Hymenobacter</taxon>
    </lineage>
</organism>
<dbReference type="AlphaFoldDB" id="A0A0U4BSS4"/>
<evidence type="ECO:0000259" key="2">
    <source>
        <dbReference type="Pfam" id="PF00149"/>
    </source>
</evidence>
<name>A0A0U4BSS4_9BACT</name>
<evidence type="ECO:0000256" key="1">
    <source>
        <dbReference type="ARBA" id="ARBA00022729"/>
    </source>
</evidence>
<feature type="domain" description="Calcineurin-like phosphoesterase" evidence="2">
    <location>
        <begin position="13"/>
        <end position="198"/>
    </location>
</feature>
<proteinExistence type="predicted"/>
<dbReference type="Gene3D" id="3.60.21.10">
    <property type="match status" value="1"/>
</dbReference>
<protein>
    <recommendedName>
        <fullName evidence="2">Calcineurin-like phosphoesterase domain-containing protein</fullName>
    </recommendedName>
</protein>
<reference evidence="3 4" key="1">
    <citation type="submission" date="2015-12" db="EMBL/GenBank/DDBJ databases">
        <authorList>
            <person name="Shamseldin A."/>
            <person name="Moawad H."/>
            <person name="Abd El-Rahim W.M."/>
            <person name="Sadowsky M.J."/>
        </authorList>
    </citation>
    <scope>NUCLEOTIDE SEQUENCE [LARGE SCALE GENOMIC DNA]</scope>
    <source>
        <strain evidence="3 4">DG5B</strain>
    </source>
</reference>
<dbReference type="GO" id="GO:0003993">
    <property type="term" value="F:acid phosphatase activity"/>
    <property type="evidence" value="ECO:0007669"/>
    <property type="project" value="InterPro"/>
</dbReference>
<evidence type="ECO:0000313" key="3">
    <source>
        <dbReference type="EMBL" id="ALW86471.1"/>
    </source>
</evidence>
<dbReference type="NCBIfam" id="TIGR04183">
    <property type="entry name" value="Por_Secre_tail"/>
    <property type="match status" value="1"/>
</dbReference>
<dbReference type="InterPro" id="IPR029052">
    <property type="entry name" value="Metallo-depent_PP-like"/>
</dbReference>
<dbReference type="STRING" id="1411621.AUC43_16080"/>
<dbReference type="SUPFAM" id="SSF56300">
    <property type="entry name" value="Metallo-dependent phosphatases"/>
    <property type="match status" value="1"/>
</dbReference>
<dbReference type="PANTHER" id="PTHR22953:SF153">
    <property type="entry name" value="PURPLE ACID PHOSPHATASE"/>
    <property type="match status" value="1"/>
</dbReference>
<dbReference type="Proteomes" id="UP000059542">
    <property type="component" value="Chromosome"/>
</dbReference>
<gene>
    <name evidence="3" type="ORF">AUC43_16080</name>
</gene>
<accession>A0A0U4BSS4</accession>
<dbReference type="RefSeq" id="WP_068195949.1">
    <property type="nucleotide sequence ID" value="NZ_CP013909.1"/>
</dbReference>
<dbReference type="EMBL" id="CP013909">
    <property type="protein sequence ID" value="ALW86471.1"/>
    <property type="molecule type" value="Genomic_DNA"/>
</dbReference>